<protein>
    <submittedName>
        <fullName evidence="1">2-methylisocitrate lyase</fullName>
    </submittedName>
</protein>
<dbReference type="CDD" id="cd00377">
    <property type="entry name" value="ICL_PEPM"/>
    <property type="match status" value="1"/>
</dbReference>
<dbReference type="Pfam" id="PF13714">
    <property type="entry name" value="PEP_mutase"/>
    <property type="match status" value="1"/>
</dbReference>
<dbReference type="PANTHER" id="PTHR42905">
    <property type="entry name" value="PHOSPHOENOLPYRUVATE CARBOXYLASE"/>
    <property type="match status" value="1"/>
</dbReference>
<dbReference type="PANTHER" id="PTHR42905:SF16">
    <property type="entry name" value="CARBOXYPHOSPHONOENOLPYRUVATE PHOSPHONOMUTASE-LIKE PROTEIN (AFU_ORTHOLOGUE AFUA_5G07230)"/>
    <property type="match status" value="1"/>
</dbReference>
<sequence>MTKSKAQIFYDLHHKGVPFILPNAWDAGSAKMIVRAGFPAVATTSAGIAFSHGLPDGNNLDPELMFAAVERIVRAVDVPVTMDMETGYGDITKTVNRIIEIGAVGANLEDAGGGAVDDLFPIDEAVQAVKTAKEAIGDRVFVLNARCDTYLTGQPDALDQAVLRGRAYAEAGADCVFIPGVVDHEEIRTLVREIKAPINILGGVSASPLSLKDYSDLGVNRITTGGSLMRATYAHLNRTLAQLHDEGSFTYACDAIPDATINDWMS</sequence>
<proteinExistence type="predicted"/>
<reference evidence="1" key="2">
    <citation type="submission" date="2020-09" db="EMBL/GenBank/DDBJ databases">
        <authorList>
            <person name="Sun Q."/>
            <person name="Zhou Y."/>
        </authorList>
    </citation>
    <scope>NUCLEOTIDE SEQUENCE</scope>
    <source>
        <strain evidence="1">CGMCC 1.15254</strain>
    </source>
</reference>
<dbReference type="Gene3D" id="3.20.20.60">
    <property type="entry name" value="Phosphoenolpyruvate-binding domains"/>
    <property type="match status" value="1"/>
</dbReference>
<dbReference type="Gene3D" id="6.10.250.2750">
    <property type="match status" value="1"/>
</dbReference>
<accession>A0A917C6C6</accession>
<dbReference type="RefSeq" id="WP_188666313.1">
    <property type="nucleotide sequence ID" value="NZ_BMHV01000024.1"/>
</dbReference>
<organism evidence="1 2">
    <name type="scientific">Terasakiella brassicae</name>
    <dbReference type="NCBI Taxonomy" id="1634917"/>
    <lineage>
        <taxon>Bacteria</taxon>
        <taxon>Pseudomonadati</taxon>
        <taxon>Pseudomonadota</taxon>
        <taxon>Alphaproteobacteria</taxon>
        <taxon>Rhodospirillales</taxon>
        <taxon>Terasakiellaceae</taxon>
        <taxon>Terasakiella</taxon>
    </lineage>
</organism>
<dbReference type="GO" id="GO:0016829">
    <property type="term" value="F:lyase activity"/>
    <property type="evidence" value="ECO:0007669"/>
    <property type="project" value="UniProtKB-KW"/>
</dbReference>
<dbReference type="SUPFAM" id="SSF51621">
    <property type="entry name" value="Phosphoenolpyruvate/pyruvate domain"/>
    <property type="match status" value="1"/>
</dbReference>
<dbReference type="AlphaFoldDB" id="A0A917C6C6"/>
<dbReference type="Proteomes" id="UP000632498">
    <property type="component" value="Unassembled WGS sequence"/>
</dbReference>
<dbReference type="InterPro" id="IPR039556">
    <property type="entry name" value="ICL/PEPM"/>
</dbReference>
<dbReference type="EMBL" id="BMHV01000024">
    <property type="protein sequence ID" value="GGF72215.1"/>
    <property type="molecule type" value="Genomic_DNA"/>
</dbReference>
<keyword evidence="1" id="KW-0456">Lyase</keyword>
<evidence type="ECO:0000313" key="2">
    <source>
        <dbReference type="Proteomes" id="UP000632498"/>
    </source>
</evidence>
<keyword evidence="2" id="KW-1185">Reference proteome</keyword>
<gene>
    <name evidence="1" type="primary">prpB</name>
    <name evidence="1" type="ORF">GCM10011332_27710</name>
</gene>
<dbReference type="InterPro" id="IPR040442">
    <property type="entry name" value="Pyrv_kinase-like_dom_sf"/>
</dbReference>
<comment type="caution">
    <text evidence="1">The sequence shown here is derived from an EMBL/GenBank/DDBJ whole genome shotgun (WGS) entry which is preliminary data.</text>
</comment>
<reference evidence="1" key="1">
    <citation type="journal article" date="2014" name="Int. J. Syst. Evol. Microbiol.">
        <title>Complete genome sequence of Corynebacterium casei LMG S-19264T (=DSM 44701T), isolated from a smear-ripened cheese.</title>
        <authorList>
            <consortium name="US DOE Joint Genome Institute (JGI-PGF)"/>
            <person name="Walter F."/>
            <person name="Albersmeier A."/>
            <person name="Kalinowski J."/>
            <person name="Ruckert C."/>
        </authorList>
    </citation>
    <scope>NUCLEOTIDE SEQUENCE</scope>
    <source>
        <strain evidence="1">CGMCC 1.15254</strain>
    </source>
</reference>
<evidence type="ECO:0000313" key="1">
    <source>
        <dbReference type="EMBL" id="GGF72215.1"/>
    </source>
</evidence>
<dbReference type="InterPro" id="IPR015813">
    <property type="entry name" value="Pyrv/PenolPyrv_kinase-like_dom"/>
</dbReference>
<name>A0A917C6C6_9PROT</name>